<organism evidence="3 4">
    <name type="scientific">Phyllosticta citricarpa</name>
    <dbReference type="NCBI Taxonomy" id="55181"/>
    <lineage>
        <taxon>Eukaryota</taxon>
        <taxon>Fungi</taxon>
        <taxon>Dikarya</taxon>
        <taxon>Ascomycota</taxon>
        <taxon>Pezizomycotina</taxon>
        <taxon>Dothideomycetes</taxon>
        <taxon>Dothideomycetes incertae sedis</taxon>
        <taxon>Botryosphaeriales</taxon>
        <taxon>Phyllostictaceae</taxon>
        <taxon>Phyllosticta</taxon>
    </lineage>
</organism>
<dbReference type="Proteomes" id="UP001365128">
    <property type="component" value="Unassembled WGS sequence"/>
</dbReference>
<feature type="region of interest" description="Disordered" evidence="1">
    <location>
        <begin position="336"/>
        <end position="358"/>
    </location>
</feature>
<keyword evidence="2" id="KW-0472">Membrane</keyword>
<evidence type="ECO:0000256" key="1">
    <source>
        <dbReference type="SAM" id="MobiDB-lite"/>
    </source>
</evidence>
<dbReference type="EMBL" id="JBBPDW010000007">
    <property type="protein sequence ID" value="KAK7550922.1"/>
    <property type="molecule type" value="Genomic_DNA"/>
</dbReference>
<gene>
    <name evidence="3" type="ORF">IWX46DRAFT_594507</name>
</gene>
<evidence type="ECO:0000256" key="2">
    <source>
        <dbReference type="SAM" id="Phobius"/>
    </source>
</evidence>
<comment type="caution">
    <text evidence="3">The sequence shown here is derived from an EMBL/GenBank/DDBJ whole genome shotgun (WGS) entry which is preliminary data.</text>
</comment>
<evidence type="ECO:0000313" key="4">
    <source>
        <dbReference type="Proteomes" id="UP001365128"/>
    </source>
</evidence>
<reference evidence="3 4" key="1">
    <citation type="submission" date="2024-04" db="EMBL/GenBank/DDBJ databases">
        <title>Phyllosticta paracitricarpa is synonymous to the EU quarantine fungus P. citricarpa based on phylogenomic analyses.</title>
        <authorList>
            <consortium name="Lawrence Berkeley National Laboratory"/>
            <person name="Van Ingen-Buijs V.A."/>
            <person name="Van Westerhoven A.C."/>
            <person name="Haridas S."/>
            <person name="Skiadas P."/>
            <person name="Martin F."/>
            <person name="Groenewald J.Z."/>
            <person name="Crous P.W."/>
            <person name="Seidl M.F."/>
        </authorList>
    </citation>
    <scope>NUCLEOTIDE SEQUENCE [LARGE SCALE GENOMIC DNA]</scope>
    <source>
        <strain evidence="3 4">CBS 122670</strain>
    </source>
</reference>
<evidence type="ECO:0000313" key="3">
    <source>
        <dbReference type="EMBL" id="KAK7550922.1"/>
    </source>
</evidence>
<accession>A0ABR1MJJ6</accession>
<keyword evidence="2" id="KW-1133">Transmembrane helix</keyword>
<feature type="transmembrane region" description="Helical" evidence="2">
    <location>
        <begin position="263"/>
        <end position="286"/>
    </location>
</feature>
<proteinExistence type="predicted"/>
<protein>
    <submittedName>
        <fullName evidence="3">Uncharacterized protein</fullName>
    </submittedName>
</protein>
<name>A0ABR1MJJ6_9PEZI</name>
<keyword evidence="2" id="KW-0812">Transmembrane</keyword>
<sequence>MSTLSGTPVTGSEVAPSIVTVDGSSLFSAMSHATSVETAEPLGALTTIFTPPPDCQIGYRSALLIDGIKLSGDYSTFSTPTYVTIAQLAKKCSNGLQGDAVSCWPSASSTPYADDVRAWGFFSPGLFCPVGYSTACASVASANPYSTFPIHAFDFYARGGDTVAGCCPLGFTCGTTISDGHIQGCVKVADSSTSLSDCLITSWPDNGWASRFYNNITIFQAPMIQLNWREEDRIKFNNSLQPSSPVTFEEVTNNNQGLRTTTIVTISVVVPVVSLILLIGSIVWLLRRRKARLLRAQQDEQERLDLDNDDGKFHGPELPHEGSAIMELLQPSAELHDPHAEHVLRAQRSTAELPERNS</sequence>
<keyword evidence="4" id="KW-1185">Reference proteome</keyword>